<dbReference type="GO" id="GO:0019767">
    <property type="term" value="F:IgE receptor activity"/>
    <property type="evidence" value="ECO:0007669"/>
    <property type="project" value="InterPro"/>
</dbReference>
<dbReference type="InterPro" id="IPR021663">
    <property type="entry name" value="CD3_zeta/IgE_Fc_rcpt_gamma"/>
</dbReference>
<keyword evidence="3" id="KW-0597">Phosphoprotein</keyword>
<proteinExistence type="predicted"/>
<keyword evidence="4" id="KW-0391">Immunity</keyword>
<dbReference type="Pfam" id="PF11628">
    <property type="entry name" value="TCR_zetazeta"/>
    <property type="match status" value="1"/>
</dbReference>
<keyword evidence="2" id="KW-1003">Cell membrane</keyword>
<dbReference type="GO" id="GO:0002376">
    <property type="term" value="P:immune system process"/>
    <property type="evidence" value="ECO:0007669"/>
    <property type="project" value="UniProtKB-KW"/>
</dbReference>
<dbReference type="Ensembl" id="ENSCSRT00000011760.1">
    <property type="protein sequence ID" value="ENSCSRP00000011330.1"/>
    <property type="gene ID" value="ENSCSRG00000008468.1"/>
</dbReference>
<evidence type="ECO:0000256" key="5">
    <source>
        <dbReference type="ARBA" id="ARBA00023157"/>
    </source>
</evidence>
<organism evidence="7 8">
    <name type="scientific">Chelydra serpentina</name>
    <name type="common">Snapping turtle</name>
    <name type="synonym">Testudo serpentina</name>
    <dbReference type="NCBI Taxonomy" id="8475"/>
    <lineage>
        <taxon>Eukaryota</taxon>
        <taxon>Metazoa</taxon>
        <taxon>Chordata</taxon>
        <taxon>Craniata</taxon>
        <taxon>Vertebrata</taxon>
        <taxon>Euteleostomi</taxon>
        <taxon>Archelosauria</taxon>
        <taxon>Testudinata</taxon>
        <taxon>Testudines</taxon>
        <taxon>Cryptodira</taxon>
        <taxon>Durocryptodira</taxon>
        <taxon>Americhelydia</taxon>
        <taxon>Chelydroidea</taxon>
        <taxon>Chelydridae</taxon>
        <taxon>Chelydra</taxon>
    </lineage>
</organism>
<comment type="subcellular location">
    <subcellularLocation>
        <location evidence="1">Cell membrane</location>
        <topology evidence="1">Single-pass type I membrane protein</topology>
    </subcellularLocation>
</comment>
<dbReference type="GO" id="GO:0032998">
    <property type="term" value="C:Fc-epsilon receptor I complex"/>
    <property type="evidence" value="ECO:0007669"/>
    <property type="project" value="InterPro"/>
</dbReference>
<dbReference type="Proteomes" id="UP000694403">
    <property type="component" value="Unplaced"/>
</dbReference>
<evidence type="ECO:0000256" key="2">
    <source>
        <dbReference type="ARBA" id="ARBA00022475"/>
    </source>
</evidence>
<dbReference type="InterPro" id="IPR042340">
    <property type="entry name" value="FCER1G"/>
</dbReference>
<name>A0A8C3SD57_CHESE</name>
<dbReference type="PANTHER" id="PTHR16803:SF0">
    <property type="entry name" value="HIGH AFFINITY IMMUNOGLOBULIN EPSILON RECEPTOR SUBUNIT GAMMA"/>
    <property type="match status" value="1"/>
</dbReference>
<protein>
    <submittedName>
        <fullName evidence="7">Uncharacterized protein</fullName>
    </submittedName>
</protein>
<keyword evidence="6" id="KW-0675">Receptor</keyword>
<evidence type="ECO:0000313" key="7">
    <source>
        <dbReference type="Ensembl" id="ENSCSRP00000011330.1"/>
    </source>
</evidence>
<accession>A0A8C3SD57</accession>
<sequence>MWVRAWSYTDAPACNSWSWVALTTPLLPAEALAEPELCYVLDAVLFTYGIILTVLYCRLKVSLWGPGHSLLSLGDPSQAAAWGAEGYSVSPSTPETAMGLRGSISSVVRGWLGDKGLCGVKLGEPQQSSSAGGAVDPDRGALAELWGKLAQPISHQPALLGSCF</sequence>
<dbReference type="PANTHER" id="PTHR16803">
    <property type="entry name" value="HIGH AFFINITY IMMUNOGLOBULIN EPSILON RECEPTOR GAMMA-SUBUNIT"/>
    <property type="match status" value="1"/>
</dbReference>
<evidence type="ECO:0000256" key="6">
    <source>
        <dbReference type="ARBA" id="ARBA00023170"/>
    </source>
</evidence>
<evidence type="ECO:0000256" key="3">
    <source>
        <dbReference type="ARBA" id="ARBA00022553"/>
    </source>
</evidence>
<evidence type="ECO:0000256" key="4">
    <source>
        <dbReference type="ARBA" id="ARBA00022859"/>
    </source>
</evidence>
<keyword evidence="8" id="KW-1185">Reference proteome</keyword>
<dbReference type="AlphaFoldDB" id="A0A8C3SD57"/>
<keyword evidence="5" id="KW-1015">Disulfide bond</keyword>
<evidence type="ECO:0000256" key="1">
    <source>
        <dbReference type="ARBA" id="ARBA00004251"/>
    </source>
</evidence>
<evidence type="ECO:0000313" key="8">
    <source>
        <dbReference type="Proteomes" id="UP000694403"/>
    </source>
</evidence>
<reference evidence="7" key="1">
    <citation type="submission" date="2025-08" db="UniProtKB">
        <authorList>
            <consortium name="Ensembl"/>
        </authorList>
    </citation>
    <scope>IDENTIFICATION</scope>
</reference>
<reference evidence="7" key="2">
    <citation type="submission" date="2025-09" db="UniProtKB">
        <authorList>
            <consortium name="Ensembl"/>
        </authorList>
    </citation>
    <scope>IDENTIFICATION</scope>
</reference>
<keyword evidence="2" id="KW-0472">Membrane</keyword>